<dbReference type="PANTHER" id="PTHR17630">
    <property type="entry name" value="DIENELACTONE HYDROLASE"/>
    <property type="match status" value="1"/>
</dbReference>
<dbReference type="Gene3D" id="3.40.50.1820">
    <property type="entry name" value="alpha/beta hydrolase"/>
    <property type="match status" value="1"/>
</dbReference>
<keyword evidence="3" id="KW-1185">Reference proteome</keyword>
<proteinExistence type="predicted"/>
<name>A0A5N6KWY1_9ROSI</name>
<evidence type="ECO:0000313" key="2">
    <source>
        <dbReference type="EMBL" id="KAB8346215.1"/>
    </source>
</evidence>
<comment type="caution">
    <text evidence="2">The sequence shown here is derived from an EMBL/GenBank/DDBJ whole genome shotgun (WGS) entry which is preliminary data.</text>
</comment>
<sequence>MASNPPGRCCTVGVKHEGEAVGEITQVANNPAYVSYPKDKSTANAVLILPDVIGHEFINVQLIADQFAANGYFVVIPDLFRGDPVPLNRPEGFDIMKWLQGPPGHLPDTVDPIIIATIKELREKHGVKKIGAVGYCFGGKYVARFLGATGVEAGATVDVGFTAHPSFVDEAELSAINGPLSIAAAETDSIFPAEKRHKSEEILAKIGKEKKIPYQVFLYSAVEHGFAVRADLTDKRIKYAKEQAFSQAVAWFDEFLKD</sequence>
<dbReference type="InterPro" id="IPR029058">
    <property type="entry name" value="AB_hydrolase_fold"/>
</dbReference>
<organism evidence="2 3">
    <name type="scientific">Carpinus fangiana</name>
    <dbReference type="NCBI Taxonomy" id="176857"/>
    <lineage>
        <taxon>Eukaryota</taxon>
        <taxon>Viridiplantae</taxon>
        <taxon>Streptophyta</taxon>
        <taxon>Embryophyta</taxon>
        <taxon>Tracheophyta</taxon>
        <taxon>Spermatophyta</taxon>
        <taxon>Magnoliopsida</taxon>
        <taxon>eudicotyledons</taxon>
        <taxon>Gunneridae</taxon>
        <taxon>Pentapetalae</taxon>
        <taxon>rosids</taxon>
        <taxon>fabids</taxon>
        <taxon>Fagales</taxon>
        <taxon>Betulaceae</taxon>
        <taxon>Carpinus</taxon>
    </lineage>
</organism>
<reference evidence="2 3" key="1">
    <citation type="submission" date="2019-06" db="EMBL/GenBank/DDBJ databases">
        <title>A chromosomal-level reference genome of Carpinus fangiana (Coryloideae, Betulaceae).</title>
        <authorList>
            <person name="Yang X."/>
            <person name="Wang Z."/>
            <person name="Zhang L."/>
            <person name="Hao G."/>
            <person name="Liu J."/>
            <person name="Yang Y."/>
        </authorList>
    </citation>
    <scope>NUCLEOTIDE SEQUENCE [LARGE SCALE GENOMIC DNA]</scope>
    <source>
        <strain evidence="2">Cfa_2016G</strain>
        <tissue evidence="2">Leaf</tissue>
    </source>
</reference>
<dbReference type="EMBL" id="VIBQ01000013">
    <property type="protein sequence ID" value="KAB8346215.1"/>
    <property type="molecule type" value="Genomic_DNA"/>
</dbReference>
<evidence type="ECO:0000313" key="3">
    <source>
        <dbReference type="Proteomes" id="UP000327013"/>
    </source>
</evidence>
<dbReference type="Proteomes" id="UP000327013">
    <property type="component" value="Unassembled WGS sequence"/>
</dbReference>
<evidence type="ECO:0000259" key="1">
    <source>
        <dbReference type="Pfam" id="PF01738"/>
    </source>
</evidence>
<dbReference type="PANTHER" id="PTHR17630:SF44">
    <property type="entry name" value="PROTEIN AIM2"/>
    <property type="match status" value="1"/>
</dbReference>
<dbReference type="OrthoDB" id="17560at2759"/>
<accession>A0A5N6KWY1</accession>
<protein>
    <recommendedName>
        <fullName evidence="1">Dienelactone hydrolase domain-containing protein</fullName>
    </recommendedName>
</protein>
<feature type="domain" description="Dienelactone hydrolase" evidence="1">
    <location>
        <begin position="32"/>
        <end position="255"/>
    </location>
</feature>
<gene>
    <name evidence="2" type="ORF">FH972_023260</name>
</gene>
<dbReference type="InterPro" id="IPR002925">
    <property type="entry name" value="Dienelactn_hydro"/>
</dbReference>
<dbReference type="Pfam" id="PF01738">
    <property type="entry name" value="DLH"/>
    <property type="match status" value="1"/>
</dbReference>
<dbReference type="SUPFAM" id="SSF53474">
    <property type="entry name" value="alpha/beta-Hydrolases"/>
    <property type="match status" value="1"/>
</dbReference>
<dbReference type="AlphaFoldDB" id="A0A5N6KWY1"/>
<dbReference type="GO" id="GO:0016787">
    <property type="term" value="F:hydrolase activity"/>
    <property type="evidence" value="ECO:0007669"/>
    <property type="project" value="InterPro"/>
</dbReference>